<feature type="transmembrane region" description="Helical" evidence="1">
    <location>
        <begin position="210"/>
        <end position="230"/>
    </location>
</feature>
<protein>
    <submittedName>
        <fullName evidence="2">Uncharacterized protein</fullName>
    </submittedName>
</protein>
<evidence type="ECO:0000313" key="3">
    <source>
        <dbReference type="Proteomes" id="UP001447516"/>
    </source>
</evidence>
<feature type="transmembrane region" description="Helical" evidence="1">
    <location>
        <begin position="181"/>
        <end position="198"/>
    </location>
</feature>
<keyword evidence="1" id="KW-1133">Transmembrane helix</keyword>
<comment type="caution">
    <text evidence="2">The sequence shown here is derived from an EMBL/GenBank/DDBJ whole genome shotgun (WGS) entry which is preliminary data.</text>
</comment>
<feature type="transmembrane region" description="Helical" evidence="1">
    <location>
        <begin position="149"/>
        <end position="169"/>
    </location>
</feature>
<keyword evidence="3" id="KW-1185">Reference proteome</keyword>
<accession>A0ABV0AHG0</accession>
<reference evidence="2 3" key="1">
    <citation type="submission" date="2024-05" db="EMBL/GenBank/DDBJ databases">
        <title>Microbispora sp.ZYX-F-249.</title>
        <authorList>
            <person name="Xie H."/>
        </authorList>
    </citation>
    <scope>NUCLEOTIDE SEQUENCE [LARGE SCALE GENOMIC DNA]</scope>
    <source>
        <strain evidence="2 3">ZYX-F-249</strain>
    </source>
</reference>
<organism evidence="2 3">
    <name type="scientific">Microbispora maris</name>
    <dbReference type="NCBI Taxonomy" id="3144104"/>
    <lineage>
        <taxon>Bacteria</taxon>
        <taxon>Bacillati</taxon>
        <taxon>Actinomycetota</taxon>
        <taxon>Actinomycetes</taxon>
        <taxon>Streptosporangiales</taxon>
        <taxon>Streptosporangiaceae</taxon>
        <taxon>Microbispora</taxon>
    </lineage>
</organism>
<gene>
    <name evidence="2" type="ORF">AAH991_02570</name>
</gene>
<dbReference type="EMBL" id="JBDJAW010000002">
    <property type="protein sequence ID" value="MEN3533973.1"/>
    <property type="molecule type" value="Genomic_DNA"/>
</dbReference>
<feature type="transmembrane region" description="Helical" evidence="1">
    <location>
        <begin position="103"/>
        <end position="121"/>
    </location>
</feature>
<name>A0ABV0AHG0_9ACTN</name>
<sequence>MAAEAGETGRVRAPQRNQEWVLTLLPAFPLVLLVMRLWYASRQDTQTLLLLVQYVSPLGLLTTVLLTLVWVLPAVVLAGRVLGPLYRLSTRRSVWVARAADRVPDWVVAVAVGVGLLGWQLRFLPTLLMLTLAVAGLTLRERRPLDRTGIRAVCLVLPVVSGVLVLLALRPAIAQALEQADVATLILLTTPPVLAPLVTGPVPAPAAPLVVHGLTWTLAVLFPLVAGVVVMRSPILPLTAVEIAAEPDGEAEQVTVGYVIASDDRLVTILERSGAVRFVRNDLLVSQVLCPEPGAVPHTTVNLYKWNVEQSALSWLAPAPVTIPLDSRCEGRPATPDDLTHDEAAVSAGGAARAAAGSRFMVP</sequence>
<dbReference type="Proteomes" id="UP001447516">
    <property type="component" value="Unassembled WGS sequence"/>
</dbReference>
<keyword evidence="1" id="KW-0812">Transmembrane</keyword>
<keyword evidence="1" id="KW-0472">Membrane</keyword>
<feature type="transmembrane region" description="Helical" evidence="1">
    <location>
        <begin position="59"/>
        <end position="82"/>
    </location>
</feature>
<evidence type="ECO:0000256" key="1">
    <source>
        <dbReference type="SAM" id="Phobius"/>
    </source>
</evidence>
<feature type="transmembrane region" description="Helical" evidence="1">
    <location>
        <begin position="20"/>
        <end position="39"/>
    </location>
</feature>
<evidence type="ECO:0000313" key="2">
    <source>
        <dbReference type="EMBL" id="MEN3533973.1"/>
    </source>
</evidence>
<dbReference type="RefSeq" id="WP_346224087.1">
    <property type="nucleotide sequence ID" value="NZ_JBDJAW010000002.1"/>
</dbReference>
<proteinExistence type="predicted"/>